<keyword evidence="3" id="KW-1185">Reference proteome</keyword>
<evidence type="ECO:0000313" key="2">
    <source>
        <dbReference type="EMBL" id="PSC70703.1"/>
    </source>
</evidence>
<accession>A0A2P6V9D7</accession>
<organism evidence="2 3">
    <name type="scientific">Micractinium conductrix</name>
    <dbReference type="NCBI Taxonomy" id="554055"/>
    <lineage>
        <taxon>Eukaryota</taxon>
        <taxon>Viridiplantae</taxon>
        <taxon>Chlorophyta</taxon>
        <taxon>core chlorophytes</taxon>
        <taxon>Trebouxiophyceae</taxon>
        <taxon>Chlorellales</taxon>
        <taxon>Chlorellaceae</taxon>
        <taxon>Chlorella clade</taxon>
        <taxon>Micractinium</taxon>
    </lineage>
</organism>
<reference evidence="2 3" key="1">
    <citation type="journal article" date="2018" name="Plant J.">
        <title>Genome sequences of Chlorella sorokiniana UTEX 1602 and Micractinium conductrix SAG 241.80: implications to maltose excretion by a green alga.</title>
        <authorList>
            <person name="Arriola M.B."/>
            <person name="Velmurugan N."/>
            <person name="Zhang Y."/>
            <person name="Plunkett M.H."/>
            <person name="Hondzo H."/>
            <person name="Barney B.M."/>
        </authorList>
    </citation>
    <scope>NUCLEOTIDE SEQUENCE [LARGE SCALE GENOMIC DNA]</scope>
    <source>
        <strain evidence="2 3">SAG 241.80</strain>
    </source>
</reference>
<feature type="region of interest" description="Disordered" evidence="1">
    <location>
        <begin position="784"/>
        <end position="824"/>
    </location>
</feature>
<feature type="compositionally biased region" description="Low complexity" evidence="1">
    <location>
        <begin position="751"/>
        <end position="764"/>
    </location>
</feature>
<dbReference type="Proteomes" id="UP000239649">
    <property type="component" value="Unassembled WGS sequence"/>
</dbReference>
<evidence type="ECO:0000256" key="1">
    <source>
        <dbReference type="SAM" id="MobiDB-lite"/>
    </source>
</evidence>
<dbReference type="EMBL" id="LHPF02000018">
    <property type="protein sequence ID" value="PSC70703.1"/>
    <property type="molecule type" value="Genomic_DNA"/>
</dbReference>
<feature type="region of interest" description="Disordered" evidence="1">
    <location>
        <begin position="215"/>
        <end position="269"/>
    </location>
</feature>
<feature type="compositionally biased region" description="Low complexity" evidence="1">
    <location>
        <begin position="33"/>
        <end position="43"/>
    </location>
</feature>
<dbReference type="OrthoDB" id="10610023at2759"/>
<feature type="region of interest" description="Disordered" evidence="1">
    <location>
        <begin position="31"/>
        <end position="95"/>
    </location>
</feature>
<protein>
    <submittedName>
        <fullName evidence="2">Uncharacterized protein</fullName>
    </submittedName>
</protein>
<feature type="compositionally biased region" description="Low complexity" evidence="1">
    <location>
        <begin position="660"/>
        <end position="709"/>
    </location>
</feature>
<feature type="compositionally biased region" description="Low complexity" evidence="1">
    <location>
        <begin position="249"/>
        <end position="263"/>
    </location>
</feature>
<name>A0A2P6V9D7_9CHLO</name>
<feature type="compositionally biased region" description="Low complexity" evidence="1">
    <location>
        <begin position="807"/>
        <end position="824"/>
    </location>
</feature>
<dbReference type="AlphaFoldDB" id="A0A2P6V9D7"/>
<feature type="compositionally biased region" description="Low complexity" evidence="1">
    <location>
        <begin position="218"/>
        <end position="236"/>
    </location>
</feature>
<comment type="caution">
    <text evidence="2">The sequence shown here is derived from an EMBL/GenBank/DDBJ whole genome shotgun (WGS) entry which is preliminary data.</text>
</comment>
<feature type="compositionally biased region" description="Gly residues" evidence="1">
    <location>
        <begin position="237"/>
        <end position="248"/>
    </location>
</feature>
<feature type="compositionally biased region" description="Polar residues" evidence="1">
    <location>
        <begin position="731"/>
        <end position="742"/>
    </location>
</feature>
<sequence>MEGGRAQPQAAPPPLSARWLEFAAWLRQQAGVSEEAVSEASTSDAEEAEPTLRSATAAAAVAADNASQQHLAERPAGVAAPSAAPPSPAAPVTPGHLARHAQLAPRLPDCRAEMRLTSDSCSRARQEMTVMLAAPGMPLAQAPVLTAKQASALMAAICEPLLSLPVGRLTRKLAAPTRLAPTEDRGVLSLWLLPDDSLSLVWQSAHHLASAEVETALGSSSGSPGSGSSEPSDPGSSSGGPGSGGRLASGGDTPSSSSARNPSGGSGAQLPALQQACSVAVWEELAHFPAQAHLLEDAPVVTIHMLRGDASGRSFYIRLRDDVAEANLEAATAAVPDATRLLQQQRAAAAGGAAAARPTVAAAAAAAEPAGAPRMYFWLADKDLGRSVYSLGRLKSLLKRPPTLAKRSGVPDRQLAQLGAWVQRADVAAAEQHRTTAAAAAQQQQEAEAWAAEHGLEAPSAAAGSPLPPEAVPARPSLGGMADAARQRGAGQLSPLLQGGPGLLMGQRGAMAAAAQMQGSVAALPPLPVQQQQQLATAAGAPADPCAPTSEAGAPAVASSTVSATAAALYQDHRFNVVCPCTISVVVGMQVQAAGADAALLPAEASLRARAVAERAAKAAVDRSGRQRIEERLAEVVIRSIRAQRNRARAQRQAQRDGASRQQQAERALALARQATGRSAGSSDADAAAQTGCSDADAASQPAQPAESETLSAAPPPARCEQPPVQQPPVSTSFGVASSSGESLVAQPGCPASSRAFSSPAARSVPTPLLPGGRVTINNLQSLLTPQPPRLEPSTRRRQDGAPVELGSAATAGGPAAADSGTPAAAAAHLSISDLADLLGKHAKLD</sequence>
<feature type="region of interest" description="Disordered" evidence="1">
    <location>
        <begin position="644"/>
        <end position="772"/>
    </location>
</feature>
<gene>
    <name evidence="2" type="ORF">C2E20_5893</name>
</gene>
<proteinExistence type="predicted"/>
<feature type="compositionally biased region" description="Low complexity" evidence="1">
    <location>
        <begin position="55"/>
        <end position="66"/>
    </location>
</feature>
<evidence type="ECO:0000313" key="3">
    <source>
        <dbReference type="Proteomes" id="UP000239649"/>
    </source>
</evidence>